<comment type="caution">
    <text evidence="1">The sequence shown here is derived from an EMBL/GenBank/DDBJ whole genome shotgun (WGS) entry which is preliminary data.</text>
</comment>
<gene>
    <name evidence="1" type="ORF">B1B_11300</name>
</gene>
<dbReference type="Pfam" id="PF04555">
    <property type="entry name" value="XhoI"/>
    <property type="match status" value="1"/>
</dbReference>
<reference evidence="1" key="1">
    <citation type="submission" date="2013-08" db="EMBL/GenBank/DDBJ databases">
        <authorList>
            <person name="Mendez C."/>
            <person name="Richter M."/>
            <person name="Ferrer M."/>
            <person name="Sanchez J."/>
        </authorList>
    </citation>
    <scope>NUCLEOTIDE SEQUENCE</scope>
</reference>
<dbReference type="AlphaFoldDB" id="T1BB65"/>
<dbReference type="EC" id="3.1.21.4" evidence="1"/>
<dbReference type="GO" id="GO:0003677">
    <property type="term" value="F:DNA binding"/>
    <property type="evidence" value="ECO:0007669"/>
    <property type="project" value="InterPro"/>
</dbReference>
<sequence length="108" mass="11589">MPTVDSGIFSEAVRTFWGVRGDQGVHQGGTGRKDAGRRTEVTGGRHMNGFIETVSSLLKDSGVPPSTIFVRKGGVVLPGFFRATKQWDLLVVDETGLKAVIEFKAIVG</sequence>
<dbReference type="GO" id="GO:0009307">
    <property type="term" value="P:DNA restriction-modification system"/>
    <property type="evidence" value="ECO:0007669"/>
    <property type="project" value="InterPro"/>
</dbReference>
<keyword evidence="1" id="KW-0255">Endonuclease</keyword>
<keyword evidence="1" id="KW-0540">Nuclease</keyword>
<protein>
    <submittedName>
        <fullName evidence="1">Restriction endonuclease, type II, XhoI</fullName>
        <ecNumber evidence="1">3.1.21.4</ecNumber>
    </submittedName>
</protein>
<organism evidence="1">
    <name type="scientific">mine drainage metagenome</name>
    <dbReference type="NCBI Taxonomy" id="410659"/>
    <lineage>
        <taxon>unclassified sequences</taxon>
        <taxon>metagenomes</taxon>
        <taxon>ecological metagenomes</taxon>
    </lineage>
</organism>
<dbReference type="GO" id="GO:0009036">
    <property type="term" value="F:type II site-specific deoxyribonuclease activity"/>
    <property type="evidence" value="ECO:0007669"/>
    <property type="project" value="UniProtKB-EC"/>
</dbReference>
<reference evidence="1" key="2">
    <citation type="journal article" date="2014" name="ISME J.">
        <title>Microbial stratification in low pH oxic and suboxic macroscopic growths along an acid mine drainage.</title>
        <authorList>
            <person name="Mendez-Garcia C."/>
            <person name="Mesa V."/>
            <person name="Sprenger R.R."/>
            <person name="Richter M."/>
            <person name="Diez M.S."/>
            <person name="Solano J."/>
            <person name="Bargiela R."/>
            <person name="Golyshina O.V."/>
            <person name="Manteca A."/>
            <person name="Ramos J.L."/>
            <person name="Gallego J.R."/>
            <person name="Llorente I."/>
            <person name="Martins Dos Santos V.A."/>
            <person name="Jensen O.N."/>
            <person name="Pelaez A.I."/>
            <person name="Sanchez J."/>
            <person name="Ferrer M."/>
        </authorList>
    </citation>
    <scope>NUCLEOTIDE SEQUENCE</scope>
</reference>
<accession>T1BB65</accession>
<keyword evidence="1" id="KW-0378">Hydrolase</keyword>
<dbReference type="EMBL" id="AUZY01007327">
    <property type="protein sequence ID" value="EQD50259.1"/>
    <property type="molecule type" value="Genomic_DNA"/>
</dbReference>
<name>T1BB65_9ZZZZ</name>
<feature type="non-terminal residue" evidence="1">
    <location>
        <position position="108"/>
    </location>
</feature>
<evidence type="ECO:0000313" key="1">
    <source>
        <dbReference type="EMBL" id="EQD50259.1"/>
    </source>
</evidence>
<proteinExistence type="predicted"/>
<dbReference type="InterPro" id="IPR007636">
    <property type="entry name" value="Restrct_endonuc_II_XhoI"/>
</dbReference>